<evidence type="ECO:0000313" key="3">
    <source>
        <dbReference type="Proteomes" id="UP001363151"/>
    </source>
</evidence>
<feature type="compositionally biased region" description="Pro residues" evidence="1">
    <location>
        <begin position="206"/>
        <end position="218"/>
    </location>
</feature>
<feature type="region of interest" description="Disordered" evidence="1">
    <location>
        <begin position="190"/>
        <end position="221"/>
    </location>
</feature>
<dbReference type="Proteomes" id="UP001363151">
    <property type="component" value="Unassembled WGS sequence"/>
</dbReference>
<name>A0ABR1FKG0_AURAN</name>
<organism evidence="2 3">
    <name type="scientific">Aureococcus anophagefferens</name>
    <name type="common">Harmful bloom alga</name>
    <dbReference type="NCBI Taxonomy" id="44056"/>
    <lineage>
        <taxon>Eukaryota</taxon>
        <taxon>Sar</taxon>
        <taxon>Stramenopiles</taxon>
        <taxon>Ochrophyta</taxon>
        <taxon>Pelagophyceae</taxon>
        <taxon>Pelagomonadales</taxon>
        <taxon>Pelagomonadaceae</taxon>
        <taxon>Aureococcus</taxon>
    </lineage>
</organism>
<sequence length="250" mass="27094">MVHGPAVVAALDRMSDGCLNATTFAPDFYADDFFETSSVRNLGFDFDDYDGVLFSPIGHCSADGSGAGWYKYVGSVDGRTVYNVQGIFMSTDLRPWCALDDAACDFAAAAPYTRDRTYVHELIHWFGFAAHSSMTDCADPDADGLSAPTPAPGACDAASWRDASLVCGECTVLVGRGLYETCDRAARLGRAAREREDRHPRRRLQDPPPPPTPTPTPQTPLTARASFAADVAAIWLARVPLRIPQCRNQP</sequence>
<gene>
    <name evidence="2" type="ORF">SO694_00032320</name>
</gene>
<evidence type="ECO:0000256" key="1">
    <source>
        <dbReference type="SAM" id="MobiDB-lite"/>
    </source>
</evidence>
<accession>A0ABR1FKG0</accession>
<comment type="caution">
    <text evidence="2">The sequence shown here is derived from an EMBL/GenBank/DDBJ whole genome shotgun (WGS) entry which is preliminary data.</text>
</comment>
<protein>
    <recommendedName>
        <fullName evidence="4">Peptidase M43 pregnancy-associated plasma-A domain-containing protein</fullName>
    </recommendedName>
</protein>
<evidence type="ECO:0008006" key="4">
    <source>
        <dbReference type="Google" id="ProtNLM"/>
    </source>
</evidence>
<dbReference type="EMBL" id="JBBJCI010000368">
    <property type="protein sequence ID" value="KAK7232486.1"/>
    <property type="molecule type" value="Genomic_DNA"/>
</dbReference>
<feature type="compositionally biased region" description="Basic and acidic residues" evidence="1">
    <location>
        <begin position="190"/>
        <end position="205"/>
    </location>
</feature>
<evidence type="ECO:0000313" key="2">
    <source>
        <dbReference type="EMBL" id="KAK7232486.1"/>
    </source>
</evidence>
<proteinExistence type="predicted"/>
<reference evidence="2 3" key="1">
    <citation type="submission" date="2024-03" db="EMBL/GenBank/DDBJ databases">
        <title>Aureococcus anophagefferens CCMP1851 and Kratosvirus quantuckense: Draft genome of a second virus-susceptible host strain in the model system.</title>
        <authorList>
            <person name="Chase E."/>
            <person name="Truchon A.R."/>
            <person name="Schepens W."/>
            <person name="Wilhelm S.W."/>
        </authorList>
    </citation>
    <scope>NUCLEOTIDE SEQUENCE [LARGE SCALE GENOMIC DNA]</scope>
    <source>
        <strain evidence="2 3">CCMP1851</strain>
    </source>
</reference>
<keyword evidence="3" id="KW-1185">Reference proteome</keyword>